<keyword evidence="8" id="KW-1185">Reference proteome</keyword>
<evidence type="ECO:0000256" key="1">
    <source>
        <dbReference type="ARBA" id="ARBA00001946"/>
    </source>
</evidence>
<evidence type="ECO:0000256" key="5">
    <source>
        <dbReference type="ARBA" id="ARBA00022842"/>
    </source>
</evidence>
<dbReference type="GO" id="GO:0016740">
    <property type="term" value="F:transferase activity"/>
    <property type="evidence" value="ECO:0007669"/>
    <property type="project" value="UniProtKB-KW"/>
</dbReference>
<dbReference type="EC" id="2.5.1.-" evidence="7"/>
<comment type="caution">
    <text evidence="7">The sequence shown here is derived from an EMBL/GenBank/DDBJ whole genome shotgun (WGS) entry which is preliminary data.</text>
</comment>
<reference evidence="7 8" key="1">
    <citation type="submission" date="2024-09" db="EMBL/GenBank/DDBJ databases">
        <authorList>
            <person name="Sun Q."/>
            <person name="Mori K."/>
        </authorList>
    </citation>
    <scope>NUCLEOTIDE SEQUENCE [LARGE SCALE GENOMIC DNA]</scope>
    <source>
        <strain evidence="7 8">NCAIM B.02529</strain>
    </source>
</reference>
<comment type="cofactor">
    <cofactor evidence="1">
        <name>Mg(2+)</name>
        <dbReference type="ChEBI" id="CHEBI:18420"/>
    </cofactor>
</comment>
<dbReference type="Pfam" id="PF00348">
    <property type="entry name" value="polyprenyl_synt"/>
    <property type="match status" value="1"/>
</dbReference>
<dbReference type="PANTHER" id="PTHR12001:SF69">
    <property type="entry name" value="ALL TRANS-POLYPRENYL-DIPHOSPHATE SYNTHASE PDSS1"/>
    <property type="match status" value="1"/>
</dbReference>
<dbReference type="SUPFAM" id="SSF48576">
    <property type="entry name" value="Terpenoid synthases"/>
    <property type="match status" value="1"/>
</dbReference>
<dbReference type="Gene3D" id="1.10.600.10">
    <property type="entry name" value="Farnesyl Diphosphate Synthase"/>
    <property type="match status" value="1"/>
</dbReference>
<name>A0ABV6LRT5_9BACI</name>
<dbReference type="InterPro" id="IPR008949">
    <property type="entry name" value="Isoprenoid_synthase_dom_sf"/>
</dbReference>
<dbReference type="CDD" id="cd00867">
    <property type="entry name" value="Trans_IPPS"/>
    <property type="match status" value="1"/>
</dbReference>
<dbReference type="InterPro" id="IPR033965">
    <property type="entry name" value="ComQ"/>
</dbReference>
<dbReference type="SFLD" id="SFLDG01211">
    <property type="entry name" value="Competence_Regulatory_Protein"/>
    <property type="match status" value="1"/>
</dbReference>
<keyword evidence="3 6" id="KW-0808">Transferase</keyword>
<dbReference type="EMBL" id="JBHLTP010000013">
    <property type="protein sequence ID" value="MFC0525125.1"/>
    <property type="molecule type" value="Genomic_DNA"/>
</dbReference>
<gene>
    <name evidence="7" type="ORF">ACFFGV_16210</name>
</gene>
<evidence type="ECO:0000256" key="2">
    <source>
        <dbReference type="ARBA" id="ARBA00006706"/>
    </source>
</evidence>
<comment type="similarity">
    <text evidence="2 6">Belongs to the FPP/GGPP synthase family.</text>
</comment>
<dbReference type="SFLD" id="SFLDS00005">
    <property type="entry name" value="Isoprenoid_Synthase_Type_I"/>
    <property type="match status" value="1"/>
</dbReference>
<dbReference type="Proteomes" id="UP001589836">
    <property type="component" value="Unassembled WGS sequence"/>
</dbReference>
<accession>A0ABV6LRT5</accession>
<evidence type="ECO:0000256" key="3">
    <source>
        <dbReference type="ARBA" id="ARBA00022679"/>
    </source>
</evidence>
<evidence type="ECO:0000256" key="4">
    <source>
        <dbReference type="ARBA" id="ARBA00022723"/>
    </source>
</evidence>
<dbReference type="InterPro" id="IPR000092">
    <property type="entry name" value="Polyprenyl_synt"/>
</dbReference>
<evidence type="ECO:0000313" key="7">
    <source>
        <dbReference type="EMBL" id="MFC0525125.1"/>
    </source>
</evidence>
<evidence type="ECO:0000256" key="6">
    <source>
        <dbReference type="RuleBase" id="RU004466"/>
    </source>
</evidence>
<keyword evidence="4" id="KW-0479">Metal-binding</keyword>
<dbReference type="PANTHER" id="PTHR12001">
    <property type="entry name" value="GERANYLGERANYL PYROPHOSPHATE SYNTHASE"/>
    <property type="match status" value="1"/>
</dbReference>
<evidence type="ECO:0000313" key="8">
    <source>
        <dbReference type="Proteomes" id="UP001589836"/>
    </source>
</evidence>
<dbReference type="RefSeq" id="WP_377349974.1">
    <property type="nucleotide sequence ID" value="NZ_JBHLTP010000013.1"/>
</dbReference>
<keyword evidence="5" id="KW-0460">Magnesium</keyword>
<sequence length="314" mass="36321">MIQEIEHLNHAIADKILQTIQDRWYDADLVEKAQTCIHAKYQEGFSFAVLTRTHFYMFGGEEKDECIEPCAAIECMILALDIFDDLQDQDREDKPWCQMSYPIAMNIATGLLMMSLDILDNTSFPASHKQTAHQYLYHQVIRAVQGQHQDLSESLETEEAYRTMLRNKSGSLMACACLIGTSLATTSKSVHNEVRAYAEDFGIAAQLANDLEDVLRWDNKNDVLYGKKSFPVLLLLRQEGEESHMLRSYYRGELSLSRLLEQKHHLFHWMQHSSALKYVQVVKRLYQRQSLQGLKQTSGLEIWKQQIIHMMESL</sequence>
<protein>
    <submittedName>
        <fullName evidence="7">Polyprenyl synthetase family protein</fullName>
        <ecNumber evidence="7">2.5.1.-</ecNumber>
    </submittedName>
</protein>
<proteinExistence type="inferred from homology"/>
<organism evidence="7 8">
    <name type="scientific">Pontibacillus salicampi</name>
    <dbReference type="NCBI Taxonomy" id="1449801"/>
    <lineage>
        <taxon>Bacteria</taxon>
        <taxon>Bacillati</taxon>
        <taxon>Bacillota</taxon>
        <taxon>Bacilli</taxon>
        <taxon>Bacillales</taxon>
        <taxon>Bacillaceae</taxon>
        <taxon>Pontibacillus</taxon>
    </lineage>
</organism>